<name>A0A285X2L8_9FLAO</name>
<keyword evidence="3" id="KW-1185">Reference proteome</keyword>
<keyword evidence="1" id="KW-1133">Transmembrane helix</keyword>
<sequence>MGFISPEETLFREENGMIKELLKMLFSEALAFDNVQRLLLFLNSLTEVNVFVYSIVAIIFNKTSITIFMRRVENFVEKLSAAVGETLT</sequence>
<evidence type="ECO:0000256" key="1">
    <source>
        <dbReference type="SAM" id="Phobius"/>
    </source>
</evidence>
<dbReference type="Proteomes" id="UP000219193">
    <property type="component" value="Unassembled WGS sequence"/>
</dbReference>
<reference evidence="3" key="1">
    <citation type="submission" date="2017-09" db="EMBL/GenBank/DDBJ databases">
        <authorList>
            <person name="Varghese N."/>
            <person name="Submissions S."/>
        </authorList>
    </citation>
    <scope>NUCLEOTIDE SEQUENCE [LARGE SCALE GENOMIC DNA]</scope>
    <source>
        <strain evidence="3">CGMCC 1.12641</strain>
    </source>
</reference>
<evidence type="ECO:0000313" key="3">
    <source>
        <dbReference type="Proteomes" id="UP000219193"/>
    </source>
</evidence>
<dbReference type="RefSeq" id="WP_097055322.1">
    <property type="nucleotide sequence ID" value="NZ_OCMF01000001.1"/>
</dbReference>
<keyword evidence="1" id="KW-0472">Membrane</keyword>
<dbReference type="AlphaFoldDB" id="A0A285X2L8"/>
<proteinExistence type="predicted"/>
<feature type="transmembrane region" description="Helical" evidence="1">
    <location>
        <begin position="38"/>
        <end position="60"/>
    </location>
</feature>
<protein>
    <submittedName>
        <fullName evidence="2">Uncharacterized protein</fullName>
    </submittedName>
</protein>
<keyword evidence="1" id="KW-0812">Transmembrane</keyword>
<accession>A0A285X2L8</accession>
<evidence type="ECO:0000313" key="2">
    <source>
        <dbReference type="EMBL" id="SOC79601.1"/>
    </source>
</evidence>
<gene>
    <name evidence="2" type="ORF">SAMN06296241_1130</name>
</gene>
<dbReference type="EMBL" id="OCMF01000001">
    <property type="protein sequence ID" value="SOC79601.1"/>
    <property type="molecule type" value="Genomic_DNA"/>
</dbReference>
<organism evidence="2 3">
    <name type="scientific">Salinimicrobium sediminis</name>
    <dbReference type="NCBI Taxonomy" id="1343891"/>
    <lineage>
        <taxon>Bacteria</taxon>
        <taxon>Pseudomonadati</taxon>
        <taxon>Bacteroidota</taxon>
        <taxon>Flavobacteriia</taxon>
        <taxon>Flavobacteriales</taxon>
        <taxon>Flavobacteriaceae</taxon>
        <taxon>Salinimicrobium</taxon>
    </lineage>
</organism>